<feature type="signal peptide" evidence="1">
    <location>
        <begin position="1"/>
        <end position="26"/>
    </location>
</feature>
<proteinExistence type="predicted"/>
<organism evidence="2 3">
    <name type="scientific">Aquipseudomonas guryensis</name>
    <dbReference type="NCBI Taxonomy" id="2759165"/>
    <lineage>
        <taxon>Bacteria</taxon>
        <taxon>Pseudomonadati</taxon>
        <taxon>Pseudomonadota</taxon>
        <taxon>Gammaproteobacteria</taxon>
        <taxon>Pseudomonadales</taxon>
        <taxon>Pseudomonadaceae</taxon>
        <taxon>Aquipseudomonas</taxon>
    </lineage>
</organism>
<reference evidence="2 3" key="1">
    <citation type="submission" date="2020-08" db="EMBL/GenBank/DDBJ databases">
        <authorList>
            <person name="Kim C.M."/>
        </authorList>
    </citation>
    <scope>NUCLEOTIDE SEQUENCE [LARGE SCALE GENOMIC DNA]</scope>
    <source>
        <strain evidence="2 3">SR9</strain>
    </source>
</reference>
<feature type="chain" id="PRO_5031020884" evidence="1">
    <location>
        <begin position="27"/>
        <end position="108"/>
    </location>
</feature>
<accession>A0A7W4D9Q2</accession>
<sequence length="108" mass="11096">MLKPIFRVALALLLLVAATGCGTLVARVGGAQASHPVDTYKSTNSDLLSLGIRSGASGSGNPEALLCWMMIVCPLVVVASLPIDVLIDTALLPVDALAEEEQRGSAPL</sequence>
<dbReference type="Proteomes" id="UP000581189">
    <property type="component" value="Unassembled WGS sequence"/>
</dbReference>
<dbReference type="RefSeq" id="WP_182832360.1">
    <property type="nucleotide sequence ID" value="NZ_JACJFN010000001.1"/>
</dbReference>
<name>A0A7W4D9Q2_9GAMM</name>
<dbReference type="EMBL" id="JACJFN010000001">
    <property type="protein sequence ID" value="MBB1518302.1"/>
    <property type="molecule type" value="Genomic_DNA"/>
</dbReference>
<evidence type="ECO:0000313" key="3">
    <source>
        <dbReference type="Proteomes" id="UP000581189"/>
    </source>
</evidence>
<protein>
    <submittedName>
        <fullName evidence="2">YceK/YidQ family lipoprotein</fullName>
    </submittedName>
</protein>
<keyword evidence="3" id="KW-1185">Reference proteome</keyword>
<keyword evidence="1" id="KW-0732">Signal</keyword>
<dbReference type="AlphaFoldDB" id="A0A7W4D9Q2"/>
<dbReference type="PROSITE" id="PS51257">
    <property type="entry name" value="PROKAR_LIPOPROTEIN"/>
    <property type="match status" value="1"/>
</dbReference>
<keyword evidence="2" id="KW-0449">Lipoprotein</keyword>
<gene>
    <name evidence="2" type="ORF">H3H45_03565</name>
</gene>
<evidence type="ECO:0000256" key="1">
    <source>
        <dbReference type="SAM" id="SignalP"/>
    </source>
</evidence>
<evidence type="ECO:0000313" key="2">
    <source>
        <dbReference type="EMBL" id="MBB1518302.1"/>
    </source>
</evidence>
<comment type="caution">
    <text evidence="2">The sequence shown here is derived from an EMBL/GenBank/DDBJ whole genome shotgun (WGS) entry which is preliminary data.</text>
</comment>